<name>A0A1S6UAZ7_9CAUD</name>
<keyword evidence="3" id="KW-1185">Reference proteome</keyword>
<sequence length="185" mass="21005">MKNGIIAVLIAFFVVIVVGGIGLFSAYTGTYDTANKFEHNIERLNKASESELSTFTLKVQEQAQIPAMYKDDLKDVLKTYFEGRGKQDDTYVRSFVKQALPEFSTKMYENLMVTIDAGRDAFNNIQKQKIDACSDYGEYRGKFWNKKILSGEYPSKNIEDMCKVISDARTKTAFATGEQEVIKLR</sequence>
<keyword evidence="1" id="KW-0472">Membrane</keyword>
<evidence type="ECO:0000313" key="2">
    <source>
        <dbReference type="EMBL" id="AQW88867.1"/>
    </source>
</evidence>
<feature type="transmembrane region" description="Helical" evidence="1">
    <location>
        <begin position="6"/>
        <end position="27"/>
    </location>
</feature>
<gene>
    <name evidence="2" type="ORF">BF_0342</name>
</gene>
<organism evidence="2 3">
    <name type="scientific">Serratia phage BF</name>
    <dbReference type="NCBI Taxonomy" id="1962671"/>
    <lineage>
        <taxon>Viruses</taxon>
        <taxon>Duplodnaviria</taxon>
        <taxon>Heunggongvirae</taxon>
        <taxon>Uroviricota</taxon>
        <taxon>Caudoviricetes</taxon>
        <taxon>Eneladusvirus</taxon>
        <taxon>Eneladusvirus BF</taxon>
    </lineage>
</organism>
<evidence type="ECO:0000313" key="3">
    <source>
        <dbReference type="Proteomes" id="UP000221837"/>
    </source>
</evidence>
<dbReference type="OrthoDB" id="15322at10239"/>
<keyword evidence="1" id="KW-0812">Transmembrane</keyword>
<reference evidence="2" key="1">
    <citation type="submission" date="2017-02" db="EMBL/GenBank/DDBJ databases">
        <title>Genome sequence of Serratia marcescens phage BF.</title>
        <authorList>
            <person name="Casey E."/>
            <person name="Fitzgerald B."/>
            <person name="Mahony J."/>
            <person name="Lugli G."/>
            <person name="Ventura M."/>
            <person name="van Sinderen D."/>
        </authorList>
    </citation>
    <scope>NUCLEOTIDE SEQUENCE [LARGE SCALE GENOMIC DNA]</scope>
</reference>
<protein>
    <submittedName>
        <fullName evidence="2">LEMA protein</fullName>
    </submittedName>
</protein>
<dbReference type="EMBL" id="KY630187">
    <property type="protein sequence ID" value="AQW88867.1"/>
    <property type="molecule type" value="Genomic_DNA"/>
</dbReference>
<keyword evidence="1" id="KW-1133">Transmembrane helix</keyword>
<dbReference type="Proteomes" id="UP000221837">
    <property type="component" value="Genome"/>
</dbReference>
<proteinExistence type="predicted"/>
<evidence type="ECO:0000256" key="1">
    <source>
        <dbReference type="SAM" id="Phobius"/>
    </source>
</evidence>
<accession>A0A1S6UAZ7</accession>